<gene>
    <name evidence="2" type="ORF">DPMN_115512</name>
</gene>
<feature type="compositionally biased region" description="Gly residues" evidence="1">
    <location>
        <begin position="21"/>
        <end position="38"/>
    </location>
</feature>
<comment type="caution">
    <text evidence="2">The sequence shown here is derived from an EMBL/GenBank/DDBJ whole genome shotgun (WGS) entry which is preliminary data.</text>
</comment>
<sequence length="55" mass="5691">MAFTCYRTCVDVRRRQNARRVGGGNGDVGEPGGSGDGDGNGEPDEGGDEEAEDAM</sequence>
<reference evidence="2" key="1">
    <citation type="journal article" date="2019" name="bioRxiv">
        <title>The Genome of the Zebra Mussel, Dreissena polymorpha: A Resource for Invasive Species Research.</title>
        <authorList>
            <person name="McCartney M.A."/>
            <person name="Auch B."/>
            <person name="Kono T."/>
            <person name="Mallez S."/>
            <person name="Zhang Y."/>
            <person name="Obille A."/>
            <person name="Becker A."/>
            <person name="Abrahante J.E."/>
            <person name="Garbe J."/>
            <person name="Badalamenti J.P."/>
            <person name="Herman A."/>
            <person name="Mangelson H."/>
            <person name="Liachko I."/>
            <person name="Sullivan S."/>
            <person name="Sone E.D."/>
            <person name="Koren S."/>
            <person name="Silverstein K.A.T."/>
            <person name="Beckman K.B."/>
            <person name="Gohl D.M."/>
        </authorList>
    </citation>
    <scope>NUCLEOTIDE SEQUENCE</scope>
    <source>
        <strain evidence="2">Duluth1</strain>
        <tissue evidence="2">Whole animal</tissue>
    </source>
</reference>
<organism evidence="2 3">
    <name type="scientific">Dreissena polymorpha</name>
    <name type="common">Zebra mussel</name>
    <name type="synonym">Mytilus polymorpha</name>
    <dbReference type="NCBI Taxonomy" id="45954"/>
    <lineage>
        <taxon>Eukaryota</taxon>
        <taxon>Metazoa</taxon>
        <taxon>Spiralia</taxon>
        <taxon>Lophotrochozoa</taxon>
        <taxon>Mollusca</taxon>
        <taxon>Bivalvia</taxon>
        <taxon>Autobranchia</taxon>
        <taxon>Heteroconchia</taxon>
        <taxon>Euheterodonta</taxon>
        <taxon>Imparidentia</taxon>
        <taxon>Neoheterodontei</taxon>
        <taxon>Myida</taxon>
        <taxon>Dreissenoidea</taxon>
        <taxon>Dreissenidae</taxon>
        <taxon>Dreissena</taxon>
    </lineage>
</organism>
<dbReference type="EMBL" id="JAIWYP010000004">
    <property type="protein sequence ID" value="KAH3842024.1"/>
    <property type="molecule type" value="Genomic_DNA"/>
</dbReference>
<feature type="region of interest" description="Disordered" evidence="1">
    <location>
        <begin position="16"/>
        <end position="55"/>
    </location>
</feature>
<feature type="compositionally biased region" description="Acidic residues" evidence="1">
    <location>
        <begin position="39"/>
        <end position="55"/>
    </location>
</feature>
<keyword evidence="3" id="KW-1185">Reference proteome</keyword>
<evidence type="ECO:0000313" key="3">
    <source>
        <dbReference type="Proteomes" id="UP000828390"/>
    </source>
</evidence>
<dbReference type="Proteomes" id="UP000828390">
    <property type="component" value="Unassembled WGS sequence"/>
</dbReference>
<accession>A0A9D4QSP7</accession>
<evidence type="ECO:0000256" key="1">
    <source>
        <dbReference type="SAM" id="MobiDB-lite"/>
    </source>
</evidence>
<evidence type="ECO:0000313" key="2">
    <source>
        <dbReference type="EMBL" id="KAH3842024.1"/>
    </source>
</evidence>
<proteinExistence type="predicted"/>
<reference evidence="2" key="2">
    <citation type="submission" date="2020-11" db="EMBL/GenBank/DDBJ databases">
        <authorList>
            <person name="McCartney M.A."/>
            <person name="Auch B."/>
            <person name="Kono T."/>
            <person name="Mallez S."/>
            <person name="Becker A."/>
            <person name="Gohl D.M."/>
            <person name="Silverstein K.A.T."/>
            <person name="Koren S."/>
            <person name="Bechman K.B."/>
            <person name="Herman A."/>
            <person name="Abrahante J.E."/>
            <person name="Garbe J."/>
        </authorList>
    </citation>
    <scope>NUCLEOTIDE SEQUENCE</scope>
    <source>
        <strain evidence="2">Duluth1</strain>
        <tissue evidence="2">Whole animal</tissue>
    </source>
</reference>
<name>A0A9D4QSP7_DREPO</name>
<protein>
    <submittedName>
        <fullName evidence="2">Uncharacterized protein</fullName>
    </submittedName>
</protein>
<dbReference type="AlphaFoldDB" id="A0A9D4QSP7"/>